<evidence type="ECO:0000313" key="15">
    <source>
        <dbReference type="EMBL" id="RDV03216.1"/>
    </source>
</evidence>
<protein>
    <submittedName>
        <fullName evidence="15">Glucan ABC transporter ATP-binding protein/ permease</fullName>
    </submittedName>
</protein>
<evidence type="ECO:0000256" key="10">
    <source>
        <dbReference type="ARBA" id="ARBA00023136"/>
    </source>
</evidence>
<feature type="domain" description="ABC transporter" evidence="13">
    <location>
        <begin position="344"/>
        <end position="578"/>
    </location>
</feature>
<keyword evidence="10 12" id="KW-0472">Membrane</keyword>
<keyword evidence="5" id="KW-0762">Sugar transport</keyword>
<dbReference type="SMART" id="SM00382">
    <property type="entry name" value="AAA"/>
    <property type="match status" value="1"/>
</dbReference>
<dbReference type="FunFam" id="3.40.50.300:FF:000221">
    <property type="entry name" value="Multidrug ABC transporter ATP-binding protein"/>
    <property type="match status" value="1"/>
</dbReference>
<evidence type="ECO:0000256" key="12">
    <source>
        <dbReference type="SAM" id="Phobius"/>
    </source>
</evidence>
<dbReference type="PROSITE" id="PS50929">
    <property type="entry name" value="ABC_TM1F"/>
    <property type="match status" value="1"/>
</dbReference>
<dbReference type="Pfam" id="PF00005">
    <property type="entry name" value="ABC_tran"/>
    <property type="match status" value="1"/>
</dbReference>
<dbReference type="InterPro" id="IPR003439">
    <property type="entry name" value="ABC_transporter-like_ATP-bd"/>
</dbReference>
<organism evidence="15 16">
    <name type="scientific">Undibacter mobilis</name>
    <dbReference type="NCBI Taxonomy" id="2292256"/>
    <lineage>
        <taxon>Bacteria</taxon>
        <taxon>Pseudomonadati</taxon>
        <taxon>Pseudomonadota</taxon>
        <taxon>Alphaproteobacteria</taxon>
        <taxon>Hyphomicrobiales</taxon>
        <taxon>Nitrobacteraceae</taxon>
        <taxon>Undibacter</taxon>
    </lineage>
</organism>
<dbReference type="Proteomes" id="UP000263993">
    <property type="component" value="Unassembled WGS sequence"/>
</dbReference>
<dbReference type="InterPro" id="IPR027417">
    <property type="entry name" value="P-loop_NTPase"/>
</dbReference>
<evidence type="ECO:0000256" key="6">
    <source>
        <dbReference type="ARBA" id="ARBA00022692"/>
    </source>
</evidence>
<dbReference type="GO" id="GO:0005524">
    <property type="term" value="F:ATP binding"/>
    <property type="evidence" value="ECO:0007669"/>
    <property type="project" value="UniProtKB-KW"/>
</dbReference>
<dbReference type="Gene3D" id="1.20.1560.10">
    <property type="entry name" value="ABC transporter type 1, transmembrane domain"/>
    <property type="match status" value="1"/>
</dbReference>
<evidence type="ECO:0000256" key="7">
    <source>
        <dbReference type="ARBA" id="ARBA00022741"/>
    </source>
</evidence>
<dbReference type="InterPro" id="IPR003593">
    <property type="entry name" value="AAA+_ATPase"/>
</dbReference>
<evidence type="ECO:0000256" key="5">
    <source>
        <dbReference type="ARBA" id="ARBA00022597"/>
    </source>
</evidence>
<dbReference type="PANTHER" id="PTHR43394">
    <property type="entry name" value="ATP-DEPENDENT PERMEASE MDL1, MITOCHONDRIAL"/>
    <property type="match status" value="1"/>
</dbReference>
<dbReference type="OrthoDB" id="9804259at2"/>
<dbReference type="PROSITE" id="PS00211">
    <property type="entry name" value="ABC_TRANSPORTER_1"/>
    <property type="match status" value="1"/>
</dbReference>
<comment type="subcellular location">
    <subcellularLocation>
        <location evidence="1">Cell membrane</location>
        <topology evidence="1">Multi-pass membrane protein</topology>
    </subcellularLocation>
</comment>
<evidence type="ECO:0000256" key="11">
    <source>
        <dbReference type="ARBA" id="ARBA00024722"/>
    </source>
</evidence>
<comment type="function">
    <text evidence="11">Involved in beta-(1--&gt;2)glucan export. Transmembrane domains (TMD) form a pore in the inner membrane and the ATP-binding domain (NBD) is responsible for energy generation.</text>
</comment>
<keyword evidence="4" id="KW-1003">Cell membrane</keyword>
<dbReference type="SUPFAM" id="SSF52540">
    <property type="entry name" value="P-loop containing nucleoside triphosphate hydrolases"/>
    <property type="match status" value="1"/>
</dbReference>
<keyword evidence="16" id="KW-1185">Reference proteome</keyword>
<dbReference type="GO" id="GO:0015421">
    <property type="term" value="F:ABC-type oligopeptide transporter activity"/>
    <property type="evidence" value="ECO:0007669"/>
    <property type="project" value="TreeGrafter"/>
</dbReference>
<feature type="transmembrane region" description="Helical" evidence="12">
    <location>
        <begin position="135"/>
        <end position="159"/>
    </location>
</feature>
<dbReference type="EMBL" id="QRGO01000001">
    <property type="protein sequence ID" value="RDV03216.1"/>
    <property type="molecule type" value="Genomic_DNA"/>
</dbReference>
<dbReference type="PROSITE" id="PS50893">
    <property type="entry name" value="ABC_TRANSPORTER_2"/>
    <property type="match status" value="1"/>
</dbReference>
<sequence>MTLMTVYRRVLALLAPEAALAWALALGNLALVGAQFAEPVLLGRIIDALTKGQASGTAPSWSDLSVLLGAWTGFGIFTIIAGTLIALHSDRLAHRRRQVVLTRYFEHVLQLPQSYHGNTHSGRLMKVMLEGTDDLWGLWLGFFREHFASVVGLIVLLPLSLYINWQLASVLIALCVVFALLTSIIVRKTGSMQEEVEEHYSALAERASDTLGNIALVQSFSRLEQEVAELRSIVDRLLAAQLPVLSWWALANVLTRTATTLAVLAIIVIGTWLNINGRASIGEMVTFMSFAGLIIARMEHTVSFIDDLVGHVPQLREFFQVWDTIPDIRDKPDSIDPGRLTGNIAFKDVTFSYDGTRLAADHLNFTVRPGETIALVGATGAGKSTAIALLHRAFDPQSGVIEADGHDIRDIKLAALRRNIGVVFQESLLFNRSIGENLRVGKPDATEEELREAARRAQALDFIDRKFKGFNERAGERGRSLSGGERQRLSIARALLKNPPILILDEATSALDADTETKVMAALDEVMKGRTTFVIAHRLSTVRNADRILVFDSGKIVESGTFDELVAQGGRFAGLAKAQFMVAATAKPE</sequence>
<dbReference type="Gene3D" id="3.40.50.300">
    <property type="entry name" value="P-loop containing nucleotide triphosphate hydrolases"/>
    <property type="match status" value="1"/>
</dbReference>
<keyword evidence="8 15" id="KW-0067">ATP-binding</keyword>
<comment type="similarity">
    <text evidence="2">Belongs to the ABC transporter superfamily.</text>
</comment>
<evidence type="ECO:0000256" key="4">
    <source>
        <dbReference type="ARBA" id="ARBA00022475"/>
    </source>
</evidence>
<keyword evidence="9 12" id="KW-1133">Transmembrane helix</keyword>
<name>A0A371B6K0_9BRAD</name>
<dbReference type="Pfam" id="PF00664">
    <property type="entry name" value="ABC_membrane"/>
    <property type="match status" value="1"/>
</dbReference>
<evidence type="ECO:0000256" key="3">
    <source>
        <dbReference type="ARBA" id="ARBA00022448"/>
    </source>
</evidence>
<dbReference type="InterPro" id="IPR036640">
    <property type="entry name" value="ABC1_TM_sf"/>
</dbReference>
<dbReference type="InterPro" id="IPR011527">
    <property type="entry name" value="ABC1_TM_dom"/>
</dbReference>
<evidence type="ECO:0000256" key="2">
    <source>
        <dbReference type="ARBA" id="ARBA00005417"/>
    </source>
</evidence>
<feature type="domain" description="ABC transmembrane type-1" evidence="14">
    <location>
        <begin position="22"/>
        <end position="310"/>
    </location>
</feature>
<reference evidence="16" key="1">
    <citation type="submission" date="2018-08" db="EMBL/GenBank/DDBJ databases">
        <authorList>
            <person name="Kim S.-J."/>
            <person name="Jung G.-Y."/>
        </authorList>
    </citation>
    <scope>NUCLEOTIDE SEQUENCE [LARGE SCALE GENOMIC DNA]</scope>
    <source>
        <strain evidence="16">GY_H</strain>
    </source>
</reference>
<feature type="transmembrane region" description="Helical" evidence="12">
    <location>
        <begin position="253"/>
        <end position="273"/>
    </location>
</feature>
<feature type="transmembrane region" description="Helical" evidence="12">
    <location>
        <begin position="67"/>
        <end position="87"/>
    </location>
</feature>
<dbReference type="CDD" id="cd18562">
    <property type="entry name" value="ABC_6TM_NdvA_beta-glucan_exporter_like"/>
    <property type="match status" value="1"/>
</dbReference>
<dbReference type="AlphaFoldDB" id="A0A371B6K0"/>
<keyword evidence="6 12" id="KW-0812">Transmembrane</keyword>
<keyword evidence="7" id="KW-0547">Nucleotide-binding</keyword>
<evidence type="ECO:0000256" key="9">
    <source>
        <dbReference type="ARBA" id="ARBA00022989"/>
    </source>
</evidence>
<dbReference type="GO" id="GO:0016887">
    <property type="term" value="F:ATP hydrolysis activity"/>
    <property type="evidence" value="ECO:0007669"/>
    <property type="project" value="InterPro"/>
</dbReference>
<dbReference type="InterPro" id="IPR039421">
    <property type="entry name" value="Type_1_exporter"/>
</dbReference>
<accession>A0A371B6K0</accession>
<dbReference type="GO" id="GO:0005886">
    <property type="term" value="C:plasma membrane"/>
    <property type="evidence" value="ECO:0007669"/>
    <property type="project" value="UniProtKB-SubCell"/>
</dbReference>
<dbReference type="RefSeq" id="WP_115515244.1">
    <property type="nucleotide sequence ID" value="NZ_QRGO01000001.1"/>
</dbReference>
<evidence type="ECO:0000259" key="14">
    <source>
        <dbReference type="PROSITE" id="PS50929"/>
    </source>
</evidence>
<dbReference type="SUPFAM" id="SSF90123">
    <property type="entry name" value="ABC transporter transmembrane region"/>
    <property type="match status" value="1"/>
</dbReference>
<evidence type="ECO:0000313" key="16">
    <source>
        <dbReference type="Proteomes" id="UP000263993"/>
    </source>
</evidence>
<evidence type="ECO:0000256" key="1">
    <source>
        <dbReference type="ARBA" id="ARBA00004651"/>
    </source>
</evidence>
<proteinExistence type="inferred from homology"/>
<dbReference type="NCBIfam" id="NF010178">
    <property type="entry name" value="PRK13657.1"/>
    <property type="match status" value="1"/>
</dbReference>
<evidence type="ECO:0000259" key="13">
    <source>
        <dbReference type="PROSITE" id="PS50893"/>
    </source>
</evidence>
<dbReference type="PANTHER" id="PTHR43394:SF1">
    <property type="entry name" value="ATP-BINDING CASSETTE SUB-FAMILY B MEMBER 10, MITOCHONDRIAL"/>
    <property type="match status" value="1"/>
</dbReference>
<comment type="caution">
    <text evidence="15">The sequence shown here is derived from an EMBL/GenBank/DDBJ whole genome shotgun (WGS) entry which is preliminary data.</text>
</comment>
<gene>
    <name evidence="15" type="ORF">DXH78_00575</name>
</gene>
<dbReference type="InterPro" id="IPR017871">
    <property type="entry name" value="ABC_transporter-like_CS"/>
</dbReference>
<feature type="transmembrane region" description="Helical" evidence="12">
    <location>
        <begin position="165"/>
        <end position="186"/>
    </location>
</feature>
<keyword evidence="3" id="KW-0813">Transport</keyword>
<evidence type="ECO:0000256" key="8">
    <source>
        <dbReference type="ARBA" id="ARBA00022840"/>
    </source>
</evidence>